<keyword evidence="6" id="KW-0051">Antiviral defense</keyword>
<keyword evidence="5" id="KW-0460">Magnesium</keyword>
<evidence type="ECO:0000313" key="7">
    <source>
        <dbReference type="EMBL" id="MEA5521658.1"/>
    </source>
</evidence>
<dbReference type="RefSeq" id="WP_323222006.1">
    <property type="nucleotide sequence ID" value="NZ_JAYGHT010000136.1"/>
</dbReference>
<keyword evidence="2" id="KW-0479">Metal-binding</keyword>
<dbReference type="GO" id="GO:0004519">
    <property type="term" value="F:endonuclease activity"/>
    <property type="evidence" value="ECO:0007669"/>
    <property type="project" value="UniProtKB-KW"/>
</dbReference>
<evidence type="ECO:0000256" key="4">
    <source>
        <dbReference type="ARBA" id="ARBA00022801"/>
    </source>
</evidence>
<protein>
    <submittedName>
        <fullName evidence="7">CRISPR-associated endonuclease Cas2</fullName>
    </submittedName>
</protein>
<reference evidence="7 8" key="1">
    <citation type="submission" date="2023-12" db="EMBL/GenBank/DDBJ databases">
        <title>Baltic Sea Cyanobacteria.</title>
        <authorList>
            <person name="Delbaje E."/>
            <person name="Fewer D.P."/>
            <person name="Shishido T.K."/>
        </authorList>
    </citation>
    <scope>NUCLEOTIDE SEQUENCE [LARGE SCALE GENOMIC DNA]</scope>
    <source>
        <strain evidence="7 8">CCNP 1315</strain>
    </source>
</reference>
<accession>A0ABU5U4U5</accession>
<keyword evidence="4" id="KW-0378">Hydrolase</keyword>
<organism evidence="7 8">
    <name type="scientific">Limnoraphis robusta CCNP1315</name>
    <dbReference type="NCBI Taxonomy" id="3110306"/>
    <lineage>
        <taxon>Bacteria</taxon>
        <taxon>Bacillati</taxon>
        <taxon>Cyanobacteriota</taxon>
        <taxon>Cyanophyceae</taxon>
        <taxon>Oscillatoriophycideae</taxon>
        <taxon>Oscillatoriales</taxon>
        <taxon>Sirenicapillariaceae</taxon>
        <taxon>Limnoraphis</taxon>
    </lineage>
</organism>
<keyword evidence="3 7" id="KW-0255">Endonuclease</keyword>
<dbReference type="EMBL" id="JAYGHT010000136">
    <property type="protein sequence ID" value="MEA5521658.1"/>
    <property type="molecule type" value="Genomic_DNA"/>
</dbReference>
<evidence type="ECO:0000256" key="2">
    <source>
        <dbReference type="ARBA" id="ARBA00022723"/>
    </source>
</evidence>
<name>A0ABU5U4U5_9CYAN</name>
<sequence>MIDSHAAAARVTLPPRSEERGFHSTGLILVIKPTEDSVRIYVLDAGSVRRTITYGSQKPRQEQTIVL</sequence>
<keyword evidence="1" id="KW-0540">Nuclease</keyword>
<evidence type="ECO:0000256" key="6">
    <source>
        <dbReference type="ARBA" id="ARBA00023118"/>
    </source>
</evidence>
<dbReference type="CDD" id="cd09725">
    <property type="entry name" value="Cas2_I_II_III"/>
    <property type="match status" value="1"/>
</dbReference>
<proteinExistence type="predicted"/>
<evidence type="ECO:0000313" key="8">
    <source>
        <dbReference type="Proteomes" id="UP001301728"/>
    </source>
</evidence>
<evidence type="ECO:0000256" key="3">
    <source>
        <dbReference type="ARBA" id="ARBA00022759"/>
    </source>
</evidence>
<comment type="caution">
    <text evidence="7">The sequence shown here is derived from an EMBL/GenBank/DDBJ whole genome shotgun (WGS) entry which is preliminary data.</text>
</comment>
<evidence type="ECO:0000256" key="1">
    <source>
        <dbReference type="ARBA" id="ARBA00022722"/>
    </source>
</evidence>
<dbReference type="Proteomes" id="UP001301728">
    <property type="component" value="Unassembled WGS sequence"/>
</dbReference>
<evidence type="ECO:0000256" key="5">
    <source>
        <dbReference type="ARBA" id="ARBA00022842"/>
    </source>
</evidence>
<keyword evidence="8" id="KW-1185">Reference proteome</keyword>
<gene>
    <name evidence="7" type="ORF">VB854_22220</name>
</gene>
<dbReference type="InterPro" id="IPR021127">
    <property type="entry name" value="CRISPR_associated_Cas2"/>
</dbReference>